<organism evidence="1 2">
    <name type="scientific">Cohnella yongneupensis</name>
    <dbReference type="NCBI Taxonomy" id="425006"/>
    <lineage>
        <taxon>Bacteria</taxon>
        <taxon>Bacillati</taxon>
        <taxon>Bacillota</taxon>
        <taxon>Bacilli</taxon>
        <taxon>Bacillales</taxon>
        <taxon>Paenibacillaceae</taxon>
        <taxon>Cohnella</taxon>
    </lineage>
</organism>
<reference evidence="2" key="1">
    <citation type="journal article" date="2019" name="Int. J. Syst. Evol. Microbiol.">
        <title>The Global Catalogue of Microorganisms (GCM) 10K type strain sequencing project: providing services to taxonomists for standard genome sequencing and annotation.</title>
        <authorList>
            <consortium name="The Broad Institute Genomics Platform"/>
            <consortium name="The Broad Institute Genome Sequencing Center for Infectious Disease"/>
            <person name="Wu L."/>
            <person name="Ma J."/>
        </authorList>
    </citation>
    <scope>NUCLEOTIDE SEQUENCE [LARGE SCALE GENOMIC DNA]</scope>
    <source>
        <strain evidence="2">CGMCC 1.18578</strain>
    </source>
</reference>
<dbReference type="InterPro" id="IPR036457">
    <property type="entry name" value="PPM-type-like_dom_sf"/>
</dbReference>
<dbReference type="SUPFAM" id="SSF81606">
    <property type="entry name" value="PP2C-like"/>
    <property type="match status" value="1"/>
</dbReference>
<comment type="caution">
    <text evidence="1">The sequence shown here is derived from an EMBL/GenBank/DDBJ whole genome shotgun (WGS) entry which is preliminary data.</text>
</comment>
<dbReference type="Proteomes" id="UP001596108">
    <property type="component" value="Unassembled WGS sequence"/>
</dbReference>
<dbReference type="Gene3D" id="3.60.40.10">
    <property type="entry name" value="PPM-type phosphatase domain"/>
    <property type="match status" value="1"/>
</dbReference>
<name>A0ABW0R3G2_9BACL</name>
<evidence type="ECO:0000313" key="1">
    <source>
        <dbReference type="EMBL" id="MFC5531570.1"/>
    </source>
</evidence>
<accession>A0ABW0R3G2</accession>
<keyword evidence="2" id="KW-1185">Reference proteome</keyword>
<sequence length="258" mass="29037">MNETMYMWSGSSEPHLDQPHIERFGAISIGRYGGNIRAGADKNEDGLLVLNSPEGSWEFAMVVDAHTSSESAEQVLRAIADIRHEIEAVLRGGIADTFTGLEAKVDAMFRSQSFLERSQSIRGECSCLIVCRKGRYVWWYSVGDCMLFVLHPDFTAFGQTMLNQRHFYEWIGRENTFNDAVPCYSKGTTRLRPGNNVILMATDGFVEPGIAYIDAIKEWTRIGTPQALEQRMDDFLRHLHEVGTKDSTTLLAWSVTDA</sequence>
<protein>
    <submittedName>
        <fullName evidence="1">Protein phosphatase 2C domain-containing protein</fullName>
    </submittedName>
</protein>
<evidence type="ECO:0000313" key="2">
    <source>
        <dbReference type="Proteomes" id="UP001596108"/>
    </source>
</evidence>
<dbReference type="EMBL" id="JBHSNC010000055">
    <property type="protein sequence ID" value="MFC5531570.1"/>
    <property type="molecule type" value="Genomic_DNA"/>
</dbReference>
<gene>
    <name evidence="1" type="ORF">ACFPQ4_19290</name>
</gene>
<proteinExistence type="predicted"/>